<name>A0A1H9W0W3_9PSEU</name>
<accession>A0A1H9W0W3</accession>
<organism evidence="3 4">
    <name type="scientific">Actinokineospora terrae</name>
    <dbReference type="NCBI Taxonomy" id="155974"/>
    <lineage>
        <taxon>Bacteria</taxon>
        <taxon>Bacillati</taxon>
        <taxon>Actinomycetota</taxon>
        <taxon>Actinomycetes</taxon>
        <taxon>Pseudonocardiales</taxon>
        <taxon>Pseudonocardiaceae</taxon>
        <taxon>Actinokineospora</taxon>
    </lineage>
</organism>
<dbReference type="EMBL" id="FOGI01000009">
    <property type="protein sequence ID" value="SES27468.1"/>
    <property type="molecule type" value="Genomic_DNA"/>
</dbReference>
<feature type="region of interest" description="Disordered" evidence="1">
    <location>
        <begin position="152"/>
        <end position="172"/>
    </location>
</feature>
<dbReference type="Proteomes" id="UP000199051">
    <property type="component" value="Unassembled WGS sequence"/>
</dbReference>
<feature type="compositionally biased region" description="Polar residues" evidence="1">
    <location>
        <begin position="109"/>
        <end position="122"/>
    </location>
</feature>
<feature type="region of interest" description="Disordered" evidence="1">
    <location>
        <begin position="69"/>
        <end position="139"/>
    </location>
</feature>
<evidence type="ECO:0000256" key="2">
    <source>
        <dbReference type="SAM" id="Phobius"/>
    </source>
</evidence>
<gene>
    <name evidence="3" type="ORF">SAMN04487818_109253</name>
</gene>
<sequence>MDERKISEVFHAAVGDVPPPSFEHGDVLARSARLTRKRNSLVAGSALGFALLVGGVIAGVGIWSGPSGGSNNDSAAAPPASVLERNTNPVPNEVPTDNGPRIAGADPGSPSSTPKQGGSTSGDVGPSADGTPGGCGTVDGELAAALAGELPSAVSRGKDRSSPLSCPTGSRSAAFEVTEGPLRGLVSIMLTPAGTGQMLQPPWGDRSGATGSVSATKSGATLVLSVEGVSGSAAPPITEDDLRSIAGKLATRY</sequence>
<evidence type="ECO:0000313" key="4">
    <source>
        <dbReference type="Proteomes" id="UP000199051"/>
    </source>
</evidence>
<evidence type="ECO:0000313" key="3">
    <source>
        <dbReference type="EMBL" id="SES27468.1"/>
    </source>
</evidence>
<keyword evidence="4" id="KW-1185">Reference proteome</keyword>
<proteinExistence type="predicted"/>
<feature type="compositionally biased region" description="Polar residues" evidence="1">
    <location>
        <begin position="162"/>
        <end position="171"/>
    </location>
</feature>
<keyword evidence="2" id="KW-0812">Transmembrane</keyword>
<protein>
    <submittedName>
        <fullName evidence="3">Uncharacterized protein</fullName>
    </submittedName>
</protein>
<dbReference type="RefSeq" id="WP_092781853.1">
    <property type="nucleotide sequence ID" value="NZ_FOGI01000009.1"/>
</dbReference>
<feature type="transmembrane region" description="Helical" evidence="2">
    <location>
        <begin position="40"/>
        <end position="63"/>
    </location>
</feature>
<dbReference type="AlphaFoldDB" id="A0A1H9W0W3"/>
<reference evidence="4" key="1">
    <citation type="submission" date="2016-10" db="EMBL/GenBank/DDBJ databases">
        <authorList>
            <person name="Varghese N."/>
            <person name="Submissions S."/>
        </authorList>
    </citation>
    <scope>NUCLEOTIDE SEQUENCE [LARGE SCALE GENOMIC DNA]</scope>
    <source>
        <strain evidence="4">DSM 44260</strain>
    </source>
</reference>
<keyword evidence="2" id="KW-1133">Transmembrane helix</keyword>
<dbReference type="STRING" id="155974.SAMN04487818_109253"/>
<evidence type="ECO:0000256" key="1">
    <source>
        <dbReference type="SAM" id="MobiDB-lite"/>
    </source>
</evidence>
<keyword evidence="2" id="KW-0472">Membrane</keyword>